<evidence type="ECO:0000313" key="1">
    <source>
        <dbReference type="EMBL" id="KAI4321339.1"/>
    </source>
</evidence>
<evidence type="ECO:0000313" key="2">
    <source>
        <dbReference type="Proteomes" id="UP001057402"/>
    </source>
</evidence>
<organism evidence="1 2">
    <name type="scientific">Melastoma candidum</name>
    <dbReference type="NCBI Taxonomy" id="119954"/>
    <lineage>
        <taxon>Eukaryota</taxon>
        <taxon>Viridiplantae</taxon>
        <taxon>Streptophyta</taxon>
        <taxon>Embryophyta</taxon>
        <taxon>Tracheophyta</taxon>
        <taxon>Spermatophyta</taxon>
        <taxon>Magnoliopsida</taxon>
        <taxon>eudicotyledons</taxon>
        <taxon>Gunneridae</taxon>
        <taxon>Pentapetalae</taxon>
        <taxon>rosids</taxon>
        <taxon>malvids</taxon>
        <taxon>Myrtales</taxon>
        <taxon>Melastomataceae</taxon>
        <taxon>Melastomatoideae</taxon>
        <taxon>Melastomateae</taxon>
        <taxon>Melastoma</taxon>
    </lineage>
</organism>
<protein>
    <submittedName>
        <fullName evidence="1">Uncharacterized protein</fullName>
    </submittedName>
</protein>
<dbReference type="EMBL" id="CM042889">
    <property type="protein sequence ID" value="KAI4321339.1"/>
    <property type="molecule type" value="Genomic_DNA"/>
</dbReference>
<dbReference type="Proteomes" id="UP001057402">
    <property type="component" value="Chromosome 10"/>
</dbReference>
<reference evidence="2" key="1">
    <citation type="journal article" date="2023" name="Front. Plant Sci.">
        <title>Chromosomal-level genome assembly of Melastoma candidum provides insights into trichome evolution.</title>
        <authorList>
            <person name="Zhong Y."/>
            <person name="Wu W."/>
            <person name="Sun C."/>
            <person name="Zou P."/>
            <person name="Liu Y."/>
            <person name="Dai S."/>
            <person name="Zhou R."/>
        </authorList>
    </citation>
    <scope>NUCLEOTIDE SEQUENCE [LARGE SCALE GENOMIC DNA]</scope>
</reference>
<accession>A0ACB9MDC7</accession>
<sequence length="136" mass="15903">MSAGLPGRGWIRFLRALLPERRKDWSCVSGGGDGWCARSVGDQIPVDRWIGYWPEEFLCRYECRHLEGKHPHSMAKRQRKWPEDNQGCQAYQCREGTPGERKEGCRQRKAEQVRLCHTIVLFHENSRYSLKSRKGD</sequence>
<keyword evidence="2" id="KW-1185">Reference proteome</keyword>
<proteinExistence type="predicted"/>
<gene>
    <name evidence="1" type="ORF">MLD38_034735</name>
</gene>
<name>A0ACB9MDC7_9MYRT</name>
<comment type="caution">
    <text evidence="1">The sequence shown here is derived from an EMBL/GenBank/DDBJ whole genome shotgun (WGS) entry which is preliminary data.</text>
</comment>